<keyword evidence="2" id="KW-1185">Reference proteome</keyword>
<dbReference type="EMBL" id="JAWDEY010000037">
    <property type="protein sequence ID" value="KAK6587597.1"/>
    <property type="molecule type" value="Genomic_DNA"/>
</dbReference>
<dbReference type="Proteomes" id="UP001311799">
    <property type="component" value="Unassembled WGS sequence"/>
</dbReference>
<organism evidence="1 2">
    <name type="scientific">Cryptosporidium xiaoi</name>
    <dbReference type="NCBI Taxonomy" id="659607"/>
    <lineage>
        <taxon>Eukaryota</taxon>
        <taxon>Sar</taxon>
        <taxon>Alveolata</taxon>
        <taxon>Apicomplexa</taxon>
        <taxon>Conoidasida</taxon>
        <taxon>Coccidia</taxon>
        <taxon>Eucoccidiorida</taxon>
        <taxon>Eimeriorina</taxon>
        <taxon>Cryptosporidiidae</taxon>
        <taxon>Cryptosporidium</taxon>
    </lineage>
</organism>
<protein>
    <submittedName>
        <fullName evidence="1">Uncharacterized protein</fullName>
    </submittedName>
</protein>
<reference evidence="1 2" key="1">
    <citation type="submission" date="2023-10" db="EMBL/GenBank/DDBJ databases">
        <title>Comparative genomics analysis reveals potential genetic determinants of host preference in Cryptosporidium xiaoi.</title>
        <authorList>
            <person name="Xiao L."/>
            <person name="Li J."/>
        </authorList>
    </citation>
    <scope>NUCLEOTIDE SEQUENCE [LARGE SCALE GENOMIC DNA]</scope>
    <source>
        <strain evidence="1 2">52996</strain>
    </source>
</reference>
<comment type="caution">
    <text evidence="1">The sequence shown here is derived from an EMBL/GenBank/DDBJ whole genome shotgun (WGS) entry which is preliminary data.</text>
</comment>
<evidence type="ECO:0000313" key="2">
    <source>
        <dbReference type="Proteomes" id="UP001311799"/>
    </source>
</evidence>
<dbReference type="AlphaFoldDB" id="A0AAV9XSK1"/>
<sequence>MDDQIKLLYNLVHRCQYSSAIKQANNMLNRMKNKTKNREQCLEELFIVTGLRGISYLKMGSYAKGEEDINNIMEIRPLNEDIITILWHYYIINTSIFNMNTDKLKSIADYFQDGLALGILSEQFGIDLLSLYCYLNEFNTFKSLCNKLYKKHEKKPYYLALNVLISFLVLQKQIKEGANFDSEASLLSLLVNKFLKTVEESSLGICEEKNNSNQLFERRIIAIMNLIKLFVLRKTTKFDLYYSTYIELFSNSKNFDYYSNLMPVNCKLLKNLAVLEEHEHTILMGQNKLKTHYDAFFKLVKDETKSGNPDWDNLRLIKHFVIKLFKEVIDVLYNEQDIFICNSTDILIQNSHSSQLTNSSSFQTQSTMSSVYSCKTSENNNIHESGMETIYLDSIFGVINILNDKCEIYDDNKEAVYNVFLDNKKGRILRIELFSQVLTVLNNRFVSEKELAVLYSRNNNCDSLVKNLIENLLCYVNEEIISMISSEHEKNAIIDLKALLFSYFNINIRNNKYENNVIYTIYDDISYLLNNYVLEVRPTNWIYYTNRLQILIIYNQLRSNSSVETLKEHNFDLNQILQIFKNATLEKSSDNCSDFVYFLVSLSIYCLCTPFGSENESFNAESVFLFILIYINNNIPGTKDEGNNYFLYNIISELCPLLGLYSLSHFIRNSVLNIKRSQYATLYTYSNFVEMLSYPYFSTLNCGKPTVNGKTTLKDKINSDFRHDGNNIKALLDSHMTIYSEVRETYIESLREDTYSVLNLLECSKINKDYSDCSKILIVFGITNINNIFSLLLNKNEDYRSQINIFKHIFEEFIHINSCNILENYKNEAVKQDFSPALGYYIPIYDIDFKFNEAKNELVPSSIFEYCEYLSFEKYILSNDGKKINNKLAEFTNCLPKLKYKLIQRLKLWYSALILFSDITAVTDSSDGNSRTINTQNKLLDIIESHKNTIFSDKYSNCLLDQFDFELYNEITVPILKLFFEIVYSNTLFSSGNWQSVIKNNINSLVILIDGKLSELVDTYLIKEFNISSDKLSYIELENQFEKITSLIFGPILLILLIKDWLSTNLSKKIISNSNKNIVNSILKLVQVIHDNYSTHDFNGTVEIRALNDLFDYIDCSDVHDCSSEFIIDIQTLLKSQKISAENISNTLMFIINSIRNI</sequence>
<proteinExistence type="predicted"/>
<accession>A0AAV9XSK1</accession>
<evidence type="ECO:0000313" key="1">
    <source>
        <dbReference type="EMBL" id="KAK6587597.1"/>
    </source>
</evidence>
<name>A0AAV9XSK1_9CRYT</name>
<gene>
    <name evidence="1" type="ORF">RS030_91517</name>
</gene>